<name>A0ABQ5KC71_9EUKA</name>
<proteinExistence type="predicted"/>
<feature type="region of interest" description="Disordered" evidence="1">
    <location>
        <begin position="640"/>
        <end position="661"/>
    </location>
</feature>
<evidence type="ECO:0000313" key="2">
    <source>
        <dbReference type="EMBL" id="GKT28805.1"/>
    </source>
</evidence>
<dbReference type="Proteomes" id="UP001057375">
    <property type="component" value="Unassembled WGS sequence"/>
</dbReference>
<protein>
    <submittedName>
        <fullName evidence="2">Uncharacterized protein</fullName>
    </submittedName>
</protein>
<feature type="region of interest" description="Disordered" evidence="1">
    <location>
        <begin position="1"/>
        <end position="23"/>
    </location>
</feature>
<sequence>MSKPKDPLSHKHGKPRSQSANSFHVSRIQKEAIESDIDTLLLYSSLPSLRLFLEKQYRVHPHEVSSFILINPANPRHVLVCVHNPMGSVLHNVRISIPSARSFLEHNLYHTVSHIGPYETHIKIIGISSAMSGASSHEERERKHKKRGRPLSVFASSSFSLFSSMWDTCGMAIGRDLLSRGILDLKLSVSALNSEISYEYDPEAGEKPFYAVYLGHVDSKQKAIDHWWKKSGHLELVSSKSERTNVFVSRIVPKSSHSSSPSFSGKRRFSPIGASSSSTSCTETQKKADCSYVELSPFPFQPVHVPLSIAVSQSMADSAQICISCPGSMRAQINDVVKGTVIRPKKLRDDTKEYGRTQSGRQESVQSNHKHVFSYTFRNELSCDVIVEYLGPSQSSYGCFYHLHEVSRRVLGKIEDKKRRIDASSVDQGSCSPQKSPSSVPWLLSRGRISLKPGECLQCVWNGSLHSSRSPSTLLPMCVVNNNKGRKRSKNGRVILPSTAAPPGCVSYSFESSSACVSVSECPCYCDDSCEDESEECSLTSRGMKDIDCSDISPPISLSQSPPSLIFSSLHTETLLTSSSPLLSLSPRSTALSQTLSSMRDISSSISLKRNSDCIMSGLASSPLGSPSFFSPVGCMNPPKRFGSPSGSDKSQSLTMSDIIEHGPKKLIKELGKVEKRKKTRSIKAYG</sequence>
<dbReference type="EMBL" id="BQXS01000484">
    <property type="protein sequence ID" value="GKT28805.1"/>
    <property type="molecule type" value="Genomic_DNA"/>
</dbReference>
<feature type="region of interest" description="Disordered" evidence="1">
    <location>
        <begin position="255"/>
        <end position="280"/>
    </location>
</feature>
<feature type="compositionally biased region" description="Low complexity" evidence="1">
    <location>
        <begin position="255"/>
        <end position="264"/>
    </location>
</feature>
<gene>
    <name evidence="2" type="ORF">ADUPG1_000876</name>
</gene>
<evidence type="ECO:0000256" key="1">
    <source>
        <dbReference type="SAM" id="MobiDB-lite"/>
    </source>
</evidence>
<keyword evidence="3" id="KW-1185">Reference proteome</keyword>
<evidence type="ECO:0000313" key="3">
    <source>
        <dbReference type="Proteomes" id="UP001057375"/>
    </source>
</evidence>
<comment type="caution">
    <text evidence="2">The sequence shown here is derived from an EMBL/GenBank/DDBJ whole genome shotgun (WGS) entry which is preliminary data.</text>
</comment>
<organism evidence="2 3">
    <name type="scientific">Aduncisulcus paluster</name>
    <dbReference type="NCBI Taxonomy" id="2918883"/>
    <lineage>
        <taxon>Eukaryota</taxon>
        <taxon>Metamonada</taxon>
        <taxon>Carpediemonas-like organisms</taxon>
        <taxon>Aduncisulcus</taxon>
    </lineage>
</organism>
<reference evidence="2" key="1">
    <citation type="submission" date="2022-03" db="EMBL/GenBank/DDBJ databases">
        <title>Draft genome sequence of Aduncisulcus paluster, a free-living microaerophilic Fornicata.</title>
        <authorList>
            <person name="Yuyama I."/>
            <person name="Kume K."/>
            <person name="Tamura T."/>
            <person name="Inagaki Y."/>
            <person name="Hashimoto T."/>
        </authorList>
    </citation>
    <scope>NUCLEOTIDE SEQUENCE</scope>
    <source>
        <strain evidence="2">NY0171</strain>
    </source>
</reference>
<accession>A0ABQ5KC71</accession>
<feature type="compositionally biased region" description="Polar residues" evidence="1">
    <location>
        <begin position="645"/>
        <end position="656"/>
    </location>
</feature>